<protein>
    <submittedName>
        <fullName evidence="1">Uncharacterized protein</fullName>
    </submittedName>
</protein>
<name>A0A562MGZ9_9HYPH</name>
<keyword evidence="2" id="KW-1185">Reference proteome</keyword>
<dbReference type="AlphaFoldDB" id="A0A562MGZ9"/>
<sequence length="70" mass="7989">MRIHGSIIRGWEFLAEDEAIDAAIDKYGKDRTTSVAYCAFETLGDRGGPEHRFWFDLFLKLAKSDHVGWA</sequence>
<evidence type="ECO:0000313" key="1">
    <source>
        <dbReference type="EMBL" id="TWI19166.1"/>
    </source>
</evidence>
<proteinExistence type="predicted"/>
<evidence type="ECO:0000313" key="2">
    <source>
        <dbReference type="Proteomes" id="UP000317122"/>
    </source>
</evidence>
<dbReference type="EMBL" id="VLKT01000086">
    <property type="protein sequence ID" value="TWI19166.1"/>
    <property type="molecule type" value="Genomic_DNA"/>
</dbReference>
<comment type="caution">
    <text evidence="1">The sequence shown here is derived from an EMBL/GenBank/DDBJ whole genome shotgun (WGS) entry which is preliminary data.</text>
</comment>
<dbReference type="Proteomes" id="UP000317122">
    <property type="component" value="Unassembled WGS sequence"/>
</dbReference>
<gene>
    <name evidence="1" type="ORF">IQ26_07172</name>
</gene>
<accession>A0A562MGZ9</accession>
<reference evidence="1 2" key="1">
    <citation type="journal article" date="2015" name="Stand. Genomic Sci.">
        <title>Genomic Encyclopedia of Bacterial and Archaeal Type Strains, Phase III: the genomes of soil and plant-associated and newly described type strains.</title>
        <authorList>
            <person name="Whitman W.B."/>
            <person name="Woyke T."/>
            <person name="Klenk H.P."/>
            <person name="Zhou Y."/>
            <person name="Lilburn T.G."/>
            <person name="Beck B.J."/>
            <person name="De Vos P."/>
            <person name="Vandamme P."/>
            <person name="Eisen J.A."/>
            <person name="Garrity G."/>
            <person name="Hugenholtz P."/>
            <person name="Kyrpides N.C."/>
        </authorList>
    </citation>
    <scope>NUCLEOTIDE SEQUENCE [LARGE SCALE GENOMIC DNA]</scope>
    <source>
        <strain evidence="1 2">CGMCC 1.2546</strain>
    </source>
</reference>
<organism evidence="1 2">
    <name type="scientific">Mesorhizobium tianshanense</name>
    <dbReference type="NCBI Taxonomy" id="39844"/>
    <lineage>
        <taxon>Bacteria</taxon>
        <taxon>Pseudomonadati</taxon>
        <taxon>Pseudomonadota</taxon>
        <taxon>Alphaproteobacteria</taxon>
        <taxon>Hyphomicrobiales</taxon>
        <taxon>Phyllobacteriaceae</taxon>
        <taxon>Mesorhizobium</taxon>
    </lineage>
</organism>